<accession>A0ABP6YUS3</accession>
<dbReference type="EMBL" id="BAABCE010000027">
    <property type="protein sequence ID" value="GAA3591320.1"/>
    <property type="molecule type" value="Genomic_DNA"/>
</dbReference>
<keyword evidence="2" id="KW-1185">Reference proteome</keyword>
<proteinExistence type="predicted"/>
<evidence type="ECO:0000313" key="2">
    <source>
        <dbReference type="Proteomes" id="UP001500707"/>
    </source>
</evidence>
<gene>
    <name evidence="1" type="ORF">GCM10022295_86220</name>
</gene>
<sequence>MTDYVLRWLDDPDGGGAFTGQRDAIRAHDQACPSLAHAWLPRRRGVSCPSDLMECQSCEITFFWEGLRVAFEDCLWSNHWYCVCCRDKTTSCGCAPDGT</sequence>
<dbReference type="RefSeq" id="WP_346186377.1">
    <property type="nucleotide sequence ID" value="NZ_BAABCE010000027.1"/>
</dbReference>
<protein>
    <submittedName>
        <fullName evidence="1">Uncharacterized protein</fullName>
    </submittedName>
</protein>
<organism evidence="1 2">
    <name type="scientific">Streptomyces osmaniensis</name>
    <dbReference type="NCBI Taxonomy" id="593134"/>
    <lineage>
        <taxon>Bacteria</taxon>
        <taxon>Bacillati</taxon>
        <taxon>Actinomycetota</taxon>
        <taxon>Actinomycetes</taxon>
        <taxon>Kitasatosporales</taxon>
        <taxon>Streptomycetaceae</taxon>
        <taxon>Streptomyces</taxon>
    </lineage>
</organism>
<reference evidence="2" key="1">
    <citation type="journal article" date="2019" name="Int. J. Syst. Evol. Microbiol.">
        <title>The Global Catalogue of Microorganisms (GCM) 10K type strain sequencing project: providing services to taxonomists for standard genome sequencing and annotation.</title>
        <authorList>
            <consortium name="The Broad Institute Genomics Platform"/>
            <consortium name="The Broad Institute Genome Sequencing Center for Infectious Disease"/>
            <person name="Wu L."/>
            <person name="Ma J."/>
        </authorList>
    </citation>
    <scope>NUCLEOTIDE SEQUENCE [LARGE SCALE GENOMIC DNA]</scope>
    <source>
        <strain evidence="2">JCM 17656</strain>
    </source>
</reference>
<name>A0ABP6YUS3_9ACTN</name>
<dbReference type="Proteomes" id="UP001500707">
    <property type="component" value="Unassembled WGS sequence"/>
</dbReference>
<comment type="caution">
    <text evidence="1">The sequence shown here is derived from an EMBL/GenBank/DDBJ whole genome shotgun (WGS) entry which is preliminary data.</text>
</comment>
<evidence type="ECO:0000313" key="1">
    <source>
        <dbReference type="EMBL" id="GAA3591320.1"/>
    </source>
</evidence>